<comment type="caution">
    <text evidence="9">The sequence shown here is derived from an EMBL/GenBank/DDBJ whole genome shotgun (WGS) entry which is preliminary data.</text>
</comment>
<proteinExistence type="predicted"/>
<accession>A0AA37XGX1</accession>
<keyword evidence="5 7" id="KW-1133">Transmembrane helix</keyword>
<reference evidence="9" key="1">
    <citation type="journal article" date="2014" name="Int. J. Syst. Evol. Microbiol.">
        <title>Complete genome sequence of Corynebacterium casei LMG S-19264T (=DSM 44701T), isolated from a smear-ripened cheese.</title>
        <authorList>
            <consortium name="US DOE Joint Genome Institute (JGI-PGF)"/>
            <person name="Walter F."/>
            <person name="Albersmeier A."/>
            <person name="Kalinowski J."/>
            <person name="Ruckert C."/>
        </authorList>
    </citation>
    <scope>NUCLEOTIDE SEQUENCE</scope>
    <source>
        <strain evidence="9">NBRC 112290</strain>
    </source>
</reference>
<dbReference type="GO" id="GO:0006488">
    <property type="term" value="P:dolichol-linked oligosaccharide biosynthetic process"/>
    <property type="evidence" value="ECO:0007669"/>
    <property type="project" value="TreeGrafter"/>
</dbReference>
<comment type="subcellular location">
    <subcellularLocation>
        <location evidence="1">Membrane</location>
        <topology evidence="1">Multi-pass membrane protein</topology>
    </subcellularLocation>
</comment>
<dbReference type="Gene3D" id="3.90.550.10">
    <property type="entry name" value="Spore Coat Polysaccharide Biosynthesis Protein SpsA, Chain A"/>
    <property type="match status" value="1"/>
</dbReference>
<dbReference type="GO" id="GO:0016020">
    <property type="term" value="C:membrane"/>
    <property type="evidence" value="ECO:0007669"/>
    <property type="project" value="UniProtKB-SubCell"/>
</dbReference>
<gene>
    <name evidence="9" type="ORF">GCM10025875_30390</name>
</gene>
<evidence type="ECO:0000256" key="4">
    <source>
        <dbReference type="ARBA" id="ARBA00022692"/>
    </source>
</evidence>
<evidence type="ECO:0000259" key="8">
    <source>
        <dbReference type="Pfam" id="PF04138"/>
    </source>
</evidence>
<name>A0AA37XGX1_9MICO</name>
<organism evidence="9 10">
    <name type="scientific">Litorihabitans aurantiacus</name>
    <dbReference type="NCBI Taxonomy" id="1930061"/>
    <lineage>
        <taxon>Bacteria</taxon>
        <taxon>Bacillati</taxon>
        <taxon>Actinomycetota</taxon>
        <taxon>Actinomycetes</taxon>
        <taxon>Micrococcales</taxon>
        <taxon>Beutenbergiaceae</taxon>
        <taxon>Litorihabitans</taxon>
    </lineage>
</organism>
<reference evidence="9" key="2">
    <citation type="submission" date="2023-02" db="EMBL/GenBank/DDBJ databases">
        <authorList>
            <person name="Sun Q."/>
            <person name="Mori K."/>
        </authorList>
    </citation>
    <scope>NUCLEOTIDE SEQUENCE</scope>
    <source>
        <strain evidence="9">NBRC 112290</strain>
    </source>
</reference>
<dbReference type="SUPFAM" id="SSF53448">
    <property type="entry name" value="Nucleotide-diphospho-sugar transferases"/>
    <property type="match status" value="1"/>
</dbReference>
<evidence type="ECO:0000256" key="7">
    <source>
        <dbReference type="SAM" id="Phobius"/>
    </source>
</evidence>
<keyword evidence="4 7" id="KW-0812">Transmembrane</keyword>
<dbReference type="GO" id="GO:0035269">
    <property type="term" value="P:protein O-linked glycosylation via mannose"/>
    <property type="evidence" value="ECO:0007669"/>
    <property type="project" value="TreeGrafter"/>
</dbReference>
<dbReference type="GO" id="GO:0000271">
    <property type="term" value="P:polysaccharide biosynthetic process"/>
    <property type="evidence" value="ECO:0007669"/>
    <property type="project" value="InterPro"/>
</dbReference>
<feature type="transmembrane region" description="Helical" evidence="7">
    <location>
        <begin position="149"/>
        <end position="168"/>
    </location>
</feature>
<dbReference type="InterPro" id="IPR007267">
    <property type="entry name" value="GtrA_DPMS_TM"/>
</dbReference>
<evidence type="ECO:0000256" key="6">
    <source>
        <dbReference type="ARBA" id="ARBA00023136"/>
    </source>
</evidence>
<protein>
    <submittedName>
        <fullName evidence="9">Dolichol monophosphate mannose synthase</fullName>
    </submittedName>
</protein>
<keyword evidence="10" id="KW-1185">Reference proteome</keyword>
<evidence type="ECO:0000256" key="5">
    <source>
        <dbReference type="ARBA" id="ARBA00022989"/>
    </source>
</evidence>
<keyword evidence="3" id="KW-0808">Transferase</keyword>
<dbReference type="AlphaFoldDB" id="A0AA37XGX1"/>
<dbReference type="InterPro" id="IPR029044">
    <property type="entry name" value="Nucleotide-diphossugar_trans"/>
</dbReference>
<feature type="domain" description="GtrA/DPMS transmembrane" evidence="8">
    <location>
        <begin position="148"/>
        <end position="264"/>
    </location>
</feature>
<feature type="transmembrane region" description="Helical" evidence="7">
    <location>
        <begin position="212"/>
        <end position="234"/>
    </location>
</feature>
<dbReference type="Proteomes" id="UP001157161">
    <property type="component" value="Unassembled WGS sequence"/>
</dbReference>
<evidence type="ECO:0000256" key="1">
    <source>
        <dbReference type="ARBA" id="ARBA00004141"/>
    </source>
</evidence>
<dbReference type="GO" id="GO:0004582">
    <property type="term" value="F:dolichyl-phosphate beta-D-mannosyltransferase activity"/>
    <property type="evidence" value="ECO:0007669"/>
    <property type="project" value="InterPro"/>
</dbReference>
<dbReference type="PANTHER" id="PTHR43398:SF1">
    <property type="entry name" value="DOLICHOL-PHOSPHATE MANNOSYLTRANSFERASE SUBUNIT 1"/>
    <property type="match status" value="1"/>
</dbReference>
<feature type="transmembrane region" description="Helical" evidence="7">
    <location>
        <begin position="174"/>
        <end position="192"/>
    </location>
</feature>
<dbReference type="Pfam" id="PF04138">
    <property type="entry name" value="GtrA_DPMS_TM"/>
    <property type="match status" value="1"/>
</dbReference>
<evidence type="ECO:0000256" key="3">
    <source>
        <dbReference type="ARBA" id="ARBA00022679"/>
    </source>
</evidence>
<dbReference type="PANTHER" id="PTHR43398">
    <property type="entry name" value="DOLICHOL-PHOSPHATE MANNOSYLTRANSFERASE SUBUNIT 1"/>
    <property type="match status" value="1"/>
</dbReference>
<dbReference type="EMBL" id="BSUM01000001">
    <property type="protein sequence ID" value="GMA33047.1"/>
    <property type="molecule type" value="Genomic_DNA"/>
</dbReference>
<evidence type="ECO:0000313" key="9">
    <source>
        <dbReference type="EMBL" id="GMA33047.1"/>
    </source>
</evidence>
<sequence length="303" mass="32822">MVMDGDLQHPPEMVGVLLETGRTLGADVVVASRRIAGGSSDGLADARRRIVSSGAIALTRAIFPRRLRDCTDPMTGFFALDREAIDVDALRPEGFKILLEMLARQDLAVVEEPFVFGERLAGESKATLDQGVRFLRHVARLRFGRMSRFALIGAAGTVVNLAIMALLIAVGVPYLVGAVVAALVTIVGNFVAQELLVFRDLRDEGRPLRRRFAASFLFNAAEAALRLPVLWALVDVAGVASVPAQAVTLAVAFVARFVFHARVVYRPRRTRPSSPLVRAAVPPAATRAAINRRSRAVPRSRVL</sequence>
<keyword evidence="2" id="KW-0328">Glycosyltransferase</keyword>
<keyword evidence="6 7" id="KW-0472">Membrane</keyword>
<evidence type="ECO:0000313" key="10">
    <source>
        <dbReference type="Proteomes" id="UP001157161"/>
    </source>
</evidence>
<feature type="transmembrane region" description="Helical" evidence="7">
    <location>
        <begin position="240"/>
        <end position="259"/>
    </location>
</feature>
<dbReference type="GO" id="GO:0006506">
    <property type="term" value="P:GPI anchor biosynthetic process"/>
    <property type="evidence" value="ECO:0007669"/>
    <property type="project" value="TreeGrafter"/>
</dbReference>
<evidence type="ECO:0000256" key="2">
    <source>
        <dbReference type="ARBA" id="ARBA00022676"/>
    </source>
</evidence>
<dbReference type="InterPro" id="IPR039528">
    <property type="entry name" value="DPM1-like"/>
</dbReference>